<dbReference type="EMBL" id="DTPE01000159">
    <property type="protein sequence ID" value="HGE75215.1"/>
    <property type="molecule type" value="Genomic_DNA"/>
</dbReference>
<sequence length="322" mass="36469">MNVHLLDKKNELSAFLSSAYPERKFIYIIDSKIKLFHTDVAYDVDVAPIFAGERSKSIIGMMDVQNLIINSEISDPVMVVIGGGSVLDTCGFAISTFKKRLDTVFVPTTLSAQLEGFFKNEVYLNFDRIKDVMKVKFQPDHFVSITDFMKTQTIDEKKLSMIHAISFGLSHSKKFFDSVEKLLDSNLMSNDEVLKHIIFESLRMKANTSGSLVGEESGRAFMTASQLDAPYLIAMYYGVMIESFVSNKLGFLSNEEMDKVYTILKKCSQIHFDLSNVVDQLSYYEEPFKMKLPVKIGKTVDYQIFPGFLSEMIYSAHSKGLI</sequence>
<gene>
    <name evidence="4" type="ORF">ENX73_03725</name>
</gene>
<dbReference type="InterPro" id="IPR030960">
    <property type="entry name" value="DHQS/DOIS_N"/>
</dbReference>
<evidence type="ECO:0000256" key="1">
    <source>
        <dbReference type="ARBA" id="ARBA00022723"/>
    </source>
</evidence>
<dbReference type="SUPFAM" id="SSF56796">
    <property type="entry name" value="Dehydroquinate synthase-like"/>
    <property type="match status" value="1"/>
</dbReference>
<evidence type="ECO:0000256" key="2">
    <source>
        <dbReference type="ARBA" id="ARBA00023027"/>
    </source>
</evidence>
<proteinExistence type="predicted"/>
<organism evidence="4">
    <name type="scientific">Mesoaciditoga lauensis</name>
    <dbReference type="NCBI Taxonomy" id="1495039"/>
    <lineage>
        <taxon>Bacteria</taxon>
        <taxon>Thermotogati</taxon>
        <taxon>Thermotogota</taxon>
        <taxon>Thermotogae</taxon>
        <taxon>Mesoaciditogales</taxon>
        <taxon>Mesoaciditogaceae</taxon>
        <taxon>Mesoaciditoga</taxon>
    </lineage>
</organism>
<dbReference type="GO" id="GO:0046872">
    <property type="term" value="F:metal ion binding"/>
    <property type="evidence" value="ECO:0007669"/>
    <property type="project" value="UniProtKB-KW"/>
</dbReference>
<keyword evidence="1" id="KW-0479">Metal-binding</keyword>
<comment type="caution">
    <text evidence="4">The sequence shown here is derived from an EMBL/GenBank/DDBJ whole genome shotgun (WGS) entry which is preliminary data.</text>
</comment>
<dbReference type="Gene3D" id="3.40.50.1970">
    <property type="match status" value="1"/>
</dbReference>
<evidence type="ECO:0000313" key="4">
    <source>
        <dbReference type="EMBL" id="HGE75215.1"/>
    </source>
</evidence>
<accession>A0A7V3REM4</accession>
<name>A0A7V3REM4_9BACT</name>
<protein>
    <recommendedName>
        <fullName evidence="3">3-dehydroquinate synthase N-terminal domain-containing protein</fullName>
    </recommendedName>
</protein>
<reference evidence="4" key="1">
    <citation type="journal article" date="2020" name="mSystems">
        <title>Genome- and Community-Level Interaction Insights into Carbon Utilization and Element Cycling Functions of Hydrothermarchaeota in Hydrothermal Sediment.</title>
        <authorList>
            <person name="Zhou Z."/>
            <person name="Liu Y."/>
            <person name="Xu W."/>
            <person name="Pan J."/>
            <person name="Luo Z.H."/>
            <person name="Li M."/>
        </authorList>
    </citation>
    <scope>NUCLEOTIDE SEQUENCE [LARGE SCALE GENOMIC DNA]</scope>
    <source>
        <strain evidence="4">SpSt-966</strain>
    </source>
</reference>
<feature type="domain" description="3-dehydroquinate synthase N-terminal" evidence="3">
    <location>
        <begin position="49"/>
        <end position="155"/>
    </location>
</feature>
<keyword evidence="2" id="KW-0520">NAD</keyword>
<dbReference type="InterPro" id="IPR050071">
    <property type="entry name" value="Dehydroquinate_synthase"/>
</dbReference>
<dbReference type="GO" id="GO:0003856">
    <property type="term" value="F:3-dehydroquinate synthase activity"/>
    <property type="evidence" value="ECO:0007669"/>
    <property type="project" value="TreeGrafter"/>
</dbReference>
<dbReference type="AlphaFoldDB" id="A0A7V3REM4"/>
<dbReference type="PANTHER" id="PTHR43622:SF1">
    <property type="entry name" value="3-DEHYDROQUINATE SYNTHASE"/>
    <property type="match status" value="1"/>
</dbReference>
<evidence type="ECO:0000259" key="3">
    <source>
        <dbReference type="Pfam" id="PF01761"/>
    </source>
</evidence>
<dbReference type="PANTHER" id="PTHR43622">
    <property type="entry name" value="3-DEHYDROQUINATE SYNTHASE"/>
    <property type="match status" value="1"/>
</dbReference>
<dbReference type="Pfam" id="PF01761">
    <property type="entry name" value="DHQ_synthase"/>
    <property type="match status" value="1"/>
</dbReference>